<dbReference type="EMBL" id="JAWDGP010003622">
    <property type="protein sequence ID" value="KAK3772545.1"/>
    <property type="molecule type" value="Genomic_DNA"/>
</dbReference>
<keyword evidence="3" id="KW-1185">Reference proteome</keyword>
<gene>
    <name evidence="2" type="ORF">RRG08_043760</name>
</gene>
<sequence>MRLRITMYVQWSTSAPHACPESFARDRDTQQDHAPSIVSHESQGPKFNVELDTNAVEKLDTNVVDWLNTNAVEKLDINVVD</sequence>
<accession>A0AAE1DJX1</accession>
<evidence type="ECO:0000256" key="1">
    <source>
        <dbReference type="SAM" id="MobiDB-lite"/>
    </source>
</evidence>
<evidence type="ECO:0000313" key="2">
    <source>
        <dbReference type="EMBL" id="KAK3772545.1"/>
    </source>
</evidence>
<name>A0AAE1DJX1_9GAST</name>
<protein>
    <submittedName>
        <fullName evidence="2">Uncharacterized protein</fullName>
    </submittedName>
</protein>
<dbReference type="AlphaFoldDB" id="A0AAE1DJX1"/>
<comment type="caution">
    <text evidence="2">The sequence shown here is derived from an EMBL/GenBank/DDBJ whole genome shotgun (WGS) entry which is preliminary data.</text>
</comment>
<evidence type="ECO:0000313" key="3">
    <source>
        <dbReference type="Proteomes" id="UP001283361"/>
    </source>
</evidence>
<reference evidence="2" key="1">
    <citation type="journal article" date="2023" name="G3 (Bethesda)">
        <title>A reference genome for the long-term kleptoplast-retaining sea slug Elysia crispata morphotype clarki.</title>
        <authorList>
            <person name="Eastman K.E."/>
            <person name="Pendleton A.L."/>
            <person name="Shaikh M.A."/>
            <person name="Suttiyut T."/>
            <person name="Ogas R."/>
            <person name="Tomko P."/>
            <person name="Gavelis G."/>
            <person name="Widhalm J.R."/>
            <person name="Wisecaver J.H."/>
        </authorList>
    </citation>
    <scope>NUCLEOTIDE SEQUENCE</scope>
    <source>
        <strain evidence="2">ECLA1</strain>
    </source>
</reference>
<dbReference type="Proteomes" id="UP001283361">
    <property type="component" value="Unassembled WGS sequence"/>
</dbReference>
<proteinExistence type="predicted"/>
<organism evidence="2 3">
    <name type="scientific">Elysia crispata</name>
    <name type="common">lettuce slug</name>
    <dbReference type="NCBI Taxonomy" id="231223"/>
    <lineage>
        <taxon>Eukaryota</taxon>
        <taxon>Metazoa</taxon>
        <taxon>Spiralia</taxon>
        <taxon>Lophotrochozoa</taxon>
        <taxon>Mollusca</taxon>
        <taxon>Gastropoda</taxon>
        <taxon>Heterobranchia</taxon>
        <taxon>Euthyneura</taxon>
        <taxon>Panpulmonata</taxon>
        <taxon>Sacoglossa</taxon>
        <taxon>Placobranchoidea</taxon>
        <taxon>Plakobranchidae</taxon>
        <taxon>Elysia</taxon>
    </lineage>
</organism>
<feature type="region of interest" description="Disordered" evidence="1">
    <location>
        <begin position="20"/>
        <end position="44"/>
    </location>
</feature>